<dbReference type="RefSeq" id="WP_019470587.1">
    <property type="nucleotide sequence ID" value="NZ_CP010979.1"/>
</dbReference>
<accession>A0AAU8RRL9</accession>
<dbReference type="InterPro" id="IPR012336">
    <property type="entry name" value="Thioredoxin-like_fold"/>
</dbReference>
<evidence type="ECO:0000313" key="2">
    <source>
        <dbReference type="EMBL" id="AJQ46090.1"/>
    </source>
</evidence>
<name>A0AAU8RRL9_PSEPU</name>
<dbReference type="InterPro" id="IPR036249">
    <property type="entry name" value="Thioredoxin-like_sf"/>
</dbReference>
<dbReference type="Gene3D" id="3.40.30.10">
    <property type="entry name" value="Glutaredoxin"/>
    <property type="match status" value="1"/>
</dbReference>
<evidence type="ECO:0000313" key="3">
    <source>
        <dbReference type="Proteomes" id="UP000033260"/>
    </source>
</evidence>
<dbReference type="Proteomes" id="UP000033260">
    <property type="component" value="Chromosome"/>
</dbReference>
<dbReference type="SUPFAM" id="SSF52833">
    <property type="entry name" value="Thioredoxin-like"/>
    <property type="match status" value="1"/>
</dbReference>
<sequence>MRKRIPAHNLKWTCGWLTIAGLALCWWLPLPLRSAANDSPPGIYGNPEARFTIALYADLECPHCRVYLPQLQRWIVTNDHVNLAWHNLPLPQPEPAASREARLAECVGQFKGREGFWGAVVWVYLHTQGKGQGLAAGTSYPGANPSLQRCLADEQAALTVAAQQAAALHNGLNATPTLRLIDNHTQHTLILEGPIEPDALLSAVDLLSAPELSKMPADVTSDMPR</sequence>
<dbReference type="AlphaFoldDB" id="A0AAU8RRL9"/>
<dbReference type="EMBL" id="CP010979">
    <property type="protein sequence ID" value="AJQ46090.1"/>
    <property type="molecule type" value="Genomic_DNA"/>
</dbReference>
<dbReference type="CDD" id="cd02972">
    <property type="entry name" value="DsbA_family"/>
    <property type="match status" value="1"/>
</dbReference>
<reference evidence="2 3" key="1">
    <citation type="submission" date="2015-02" db="EMBL/GenBank/DDBJ databases">
        <title>Complete Genome Sequencing of Pseudomonas putida S13.1.2.</title>
        <authorList>
            <person name="Chong T.M."/>
            <person name="Chan K.G."/>
            <person name="Dessaux Y."/>
        </authorList>
    </citation>
    <scope>NUCLEOTIDE SEQUENCE [LARGE SCALE GENOMIC DNA]</scope>
    <source>
        <strain evidence="2 3">S13.1.2</strain>
    </source>
</reference>
<dbReference type="Pfam" id="PF13462">
    <property type="entry name" value="Thioredoxin_4"/>
    <property type="match status" value="1"/>
</dbReference>
<organism evidence="2 3">
    <name type="scientific">Pseudomonas putida S13.1.2</name>
    <dbReference type="NCBI Taxonomy" id="1384061"/>
    <lineage>
        <taxon>Bacteria</taxon>
        <taxon>Pseudomonadati</taxon>
        <taxon>Pseudomonadota</taxon>
        <taxon>Gammaproteobacteria</taxon>
        <taxon>Pseudomonadales</taxon>
        <taxon>Pseudomonadaceae</taxon>
        <taxon>Pseudomonas</taxon>
    </lineage>
</organism>
<evidence type="ECO:0000259" key="1">
    <source>
        <dbReference type="Pfam" id="PF13462"/>
    </source>
</evidence>
<proteinExistence type="predicted"/>
<feature type="domain" description="Thioredoxin-like fold" evidence="1">
    <location>
        <begin position="43"/>
        <end position="203"/>
    </location>
</feature>
<protein>
    <submittedName>
        <fullName evidence="2">DSBA oxidoreductase</fullName>
    </submittedName>
</protein>
<gene>
    <name evidence="2" type="ORF">N805_02120</name>
</gene>